<evidence type="ECO:0000256" key="9">
    <source>
        <dbReference type="SAM" id="Phobius"/>
    </source>
</evidence>
<protein>
    <submittedName>
        <fullName evidence="10">Branched-chain amino acid transport system permease protein</fullName>
    </submittedName>
</protein>
<evidence type="ECO:0000313" key="11">
    <source>
        <dbReference type="Proteomes" id="UP000561459"/>
    </source>
</evidence>
<dbReference type="Proteomes" id="UP000561459">
    <property type="component" value="Unassembled WGS sequence"/>
</dbReference>
<dbReference type="PANTHER" id="PTHR11795">
    <property type="entry name" value="BRANCHED-CHAIN AMINO ACID TRANSPORT SYSTEM PERMEASE PROTEIN LIVH"/>
    <property type="match status" value="1"/>
</dbReference>
<keyword evidence="3" id="KW-1003">Cell membrane</keyword>
<comment type="subcellular location">
    <subcellularLocation>
        <location evidence="1">Cell membrane</location>
        <topology evidence="1">Multi-pass membrane protein</topology>
    </subcellularLocation>
</comment>
<feature type="transmembrane region" description="Helical" evidence="9">
    <location>
        <begin position="190"/>
        <end position="208"/>
    </location>
</feature>
<sequence>MQFFLEVLVAGALSGVMYALVAIGFVLIYRASGVFNFAQGSMILFAALTFVNLVERGVPFWLAFGATLLLLIAAAFAIERFVLRPLSNRSVITLFLATLGLSYIFEGLSQIAWGTQVHALDLGISDDPVSVAGLSLSSFDIAATAIAGSLVVILALVTGKTNLGLSLRAVAADPLAALSIGLRLERVTVIAWSLAGFVALVAGLIWGARSGVQFSLSLIVLKALPVLIIGGFTSIGGVIVAGVLVGAGENLAAIYLGPTIGNGVEGWFAYGLALVFLMARPTGLFGQRTWARI</sequence>
<keyword evidence="5" id="KW-0029">Amino-acid transport</keyword>
<evidence type="ECO:0000256" key="2">
    <source>
        <dbReference type="ARBA" id="ARBA00022448"/>
    </source>
</evidence>
<dbReference type="AlphaFoldDB" id="A0A7W6FZM2"/>
<organism evidence="10 11">
    <name type="scientific">Novosphingobium fluoreni</name>
    <dbReference type="NCBI Taxonomy" id="1391222"/>
    <lineage>
        <taxon>Bacteria</taxon>
        <taxon>Pseudomonadati</taxon>
        <taxon>Pseudomonadota</taxon>
        <taxon>Alphaproteobacteria</taxon>
        <taxon>Sphingomonadales</taxon>
        <taxon>Sphingomonadaceae</taxon>
        <taxon>Novosphingobium</taxon>
    </lineage>
</organism>
<evidence type="ECO:0000313" key="10">
    <source>
        <dbReference type="EMBL" id="MBB3941508.1"/>
    </source>
</evidence>
<feature type="transmembrane region" description="Helical" evidence="9">
    <location>
        <begin position="6"/>
        <end position="27"/>
    </location>
</feature>
<feature type="transmembrane region" description="Helical" evidence="9">
    <location>
        <begin position="133"/>
        <end position="158"/>
    </location>
</feature>
<gene>
    <name evidence="10" type="ORF">GGR39_003185</name>
</gene>
<evidence type="ECO:0000256" key="5">
    <source>
        <dbReference type="ARBA" id="ARBA00022970"/>
    </source>
</evidence>
<evidence type="ECO:0000256" key="4">
    <source>
        <dbReference type="ARBA" id="ARBA00022692"/>
    </source>
</evidence>
<dbReference type="RefSeq" id="WP_183618417.1">
    <property type="nucleotide sequence ID" value="NZ_JACIDY010000009.1"/>
</dbReference>
<dbReference type="Pfam" id="PF02653">
    <property type="entry name" value="BPD_transp_2"/>
    <property type="match status" value="1"/>
</dbReference>
<keyword evidence="6 9" id="KW-1133">Transmembrane helix</keyword>
<keyword evidence="2" id="KW-0813">Transport</keyword>
<dbReference type="InterPro" id="IPR052157">
    <property type="entry name" value="BCAA_transport_permease"/>
</dbReference>
<evidence type="ECO:0000256" key="8">
    <source>
        <dbReference type="ARBA" id="ARBA00037998"/>
    </source>
</evidence>
<dbReference type="GO" id="GO:0006865">
    <property type="term" value="P:amino acid transport"/>
    <property type="evidence" value="ECO:0007669"/>
    <property type="project" value="UniProtKB-KW"/>
</dbReference>
<feature type="transmembrane region" description="Helical" evidence="9">
    <location>
        <begin position="34"/>
        <end position="54"/>
    </location>
</feature>
<proteinExistence type="inferred from homology"/>
<keyword evidence="4 9" id="KW-0812">Transmembrane</keyword>
<reference evidence="10 11" key="1">
    <citation type="submission" date="2020-08" db="EMBL/GenBank/DDBJ databases">
        <title>Genomic Encyclopedia of Type Strains, Phase IV (KMG-IV): sequencing the most valuable type-strain genomes for metagenomic binning, comparative biology and taxonomic classification.</title>
        <authorList>
            <person name="Goeker M."/>
        </authorList>
    </citation>
    <scope>NUCLEOTIDE SEQUENCE [LARGE SCALE GENOMIC DNA]</scope>
    <source>
        <strain evidence="10 11">DSM 27568</strain>
    </source>
</reference>
<evidence type="ECO:0000256" key="3">
    <source>
        <dbReference type="ARBA" id="ARBA00022475"/>
    </source>
</evidence>
<evidence type="ECO:0000256" key="7">
    <source>
        <dbReference type="ARBA" id="ARBA00023136"/>
    </source>
</evidence>
<dbReference type="GO" id="GO:0022857">
    <property type="term" value="F:transmembrane transporter activity"/>
    <property type="evidence" value="ECO:0007669"/>
    <property type="project" value="InterPro"/>
</dbReference>
<feature type="transmembrane region" description="Helical" evidence="9">
    <location>
        <begin position="90"/>
        <end position="113"/>
    </location>
</feature>
<feature type="transmembrane region" description="Helical" evidence="9">
    <location>
        <begin position="60"/>
        <end position="78"/>
    </location>
</feature>
<dbReference type="PANTHER" id="PTHR11795:SF451">
    <property type="entry name" value="ABC TRANSPORTER PERMEASE PROTEIN"/>
    <property type="match status" value="1"/>
</dbReference>
<dbReference type="CDD" id="cd06582">
    <property type="entry name" value="TM_PBP1_LivH_like"/>
    <property type="match status" value="1"/>
</dbReference>
<dbReference type="EMBL" id="JACIDY010000009">
    <property type="protein sequence ID" value="MBB3941508.1"/>
    <property type="molecule type" value="Genomic_DNA"/>
</dbReference>
<evidence type="ECO:0000256" key="6">
    <source>
        <dbReference type="ARBA" id="ARBA00022989"/>
    </source>
</evidence>
<feature type="transmembrane region" description="Helical" evidence="9">
    <location>
        <begin position="220"/>
        <end position="247"/>
    </location>
</feature>
<comment type="caution">
    <text evidence="10">The sequence shown here is derived from an EMBL/GenBank/DDBJ whole genome shotgun (WGS) entry which is preliminary data.</text>
</comment>
<dbReference type="GO" id="GO:0005886">
    <property type="term" value="C:plasma membrane"/>
    <property type="evidence" value="ECO:0007669"/>
    <property type="project" value="UniProtKB-SubCell"/>
</dbReference>
<name>A0A7W6FZM2_9SPHN</name>
<dbReference type="InterPro" id="IPR001851">
    <property type="entry name" value="ABC_transp_permease"/>
</dbReference>
<keyword evidence="7 9" id="KW-0472">Membrane</keyword>
<comment type="similarity">
    <text evidence="8">Belongs to the binding-protein-dependent transport system permease family. LivHM subfamily.</text>
</comment>
<accession>A0A7W6FZM2</accession>
<keyword evidence="11" id="KW-1185">Reference proteome</keyword>
<evidence type="ECO:0000256" key="1">
    <source>
        <dbReference type="ARBA" id="ARBA00004651"/>
    </source>
</evidence>